<sequence>MRLLGKLIGRSLRFLLILALILLAPVGYIETMCRGEVSAENYQPILPADQHRPESRTLLTYPEWYIVHAYDDYAKVIATGDPHDFGYISSVTGLWSSLCAVSEQSASHGGFPWETKQMVYTIGISFSVELAFKAAYEESIGRMFAVLRGPEHSPLDRLSAQQAADYARFLQQVPWHQWDFDRDAAQLVAANSQSPRDKERRAALGIEFAVKSAYAGLIAQAVENIGPDELTIRSIVTGLTEGQLAGIEGVTVIASRPEGLEIETPRYRAFTNILAALAASGGEIVEIAGNDDILFTATSNNPTAPGAIFSFERQGYGDYRHLIFVKLPDLAESLNNLAANGLTLEHIHDY</sequence>
<organism evidence="1 2">
    <name type="scientific">Pseudohalocynthiibacter aestuariivivens</name>
    <dbReference type="NCBI Taxonomy" id="1591409"/>
    <lineage>
        <taxon>Bacteria</taxon>
        <taxon>Pseudomonadati</taxon>
        <taxon>Pseudomonadota</taxon>
        <taxon>Alphaproteobacteria</taxon>
        <taxon>Rhodobacterales</taxon>
        <taxon>Paracoccaceae</taxon>
        <taxon>Pseudohalocynthiibacter</taxon>
    </lineage>
</organism>
<evidence type="ECO:0000313" key="2">
    <source>
        <dbReference type="Proteomes" id="UP001589683"/>
    </source>
</evidence>
<dbReference type="EMBL" id="JBHMEA010000024">
    <property type="protein sequence ID" value="MFB9231600.1"/>
    <property type="molecule type" value="Genomic_DNA"/>
</dbReference>
<protein>
    <submittedName>
        <fullName evidence="1">Uncharacterized protein</fullName>
    </submittedName>
</protein>
<name>A0ABV5JDS6_9RHOB</name>
<keyword evidence="2" id="KW-1185">Reference proteome</keyword>
<dbReference type="Proteomes" id="UP001589683">
    <property type="component" value="Unassembled WGS sequence"/>
</dbReference>
<comment type="caution">
    <text evidence="1">The sequence shown here is derived from an EMBL/GenBank/DDBJ whole genome shotgun (WGS) entry which is preliminary data.</text>
</comment>
<reference evidence="1 2" key="1">
    <citation type="submission" date="2024-09" db="EMBL/GenBank/DDBJ databases">
        <authorList>
            <person name="Sun Q."/>
            <person name="Mori K."/>
        </authorList>
    </citation>
    <scope>NUCLEOTIDE SEQUENCE [LARGE SCALE GENOMIC DNA]</scope>
    <source>
        <strain evidence="1 2">CECT 8726</strain>
    </source>
</reference>
<dbReference type="RefSeq" id="WP_213890208.1">
    <property type="nucleotide sequence ID" value="NZ_JAGFNU010000009.1"/>
</dbReference>
<gene>
    <name evidence="1" type="ORF">ACFFUT_07355</name>
</gene>
<evidence type="ECO:0000313" key="1">
    <source>
        <dbReference type="EMBL" id="MFB9231600.1"/>
    </source>
</evidence>
<proteinExistence type="predicted"/>
<accession>A0ABV5JDS6</accession>